<dbReference type="InterPro" id="IPR004358">
    <property type="entry name" value="Sig_transdc_His_kin-like_C"/>
</dbReference>
<dbReference type="SUPFAM" id="SSF63829">
    <property type="entry name" value="Calcium-dependent phosphotriesterase"/>
    <property type="match status" value="3"/>
</dbReference>
<dbReference type="Pfam" id="PF07495">
    <property type="entry name" value="Y_Y_Y"/>
    <property type="match status" value="1"/>
</dbReference>
<organism evidence="16 17">
    <name type="scientific">Bacteroides salyersiae</name>
    <dbReference type="NCBI Taxonomy" id="291644"/>
    <lineage>
        <taxon>Bacteria</taxon>
        <taxon>Pseudomonadati</taxon>
        <taxon>Bacteroidota</taxon>
        <taxon>Bacteroidia</taxon>
        <taxon>Bacteroidales</taxon>
        <taxon>Bacteroidaceae</taxon>
        <taxon>Bacteroides</taxon>
    </lineage>
</organism>
<dbReference type="PROSITE" id="PS50109">
    <property type="entry name" value="HIS_KIN"/>
    <property type="match status" value="1"/>
</dbReference>
<dbReference type="GeneID" id="93116448"/>
<sequence length="1392" mass="159345">MKNQYLPLYKLLCLFFLLMFVETSSLQATENFRNFRFRQLSTSDGLSTNDIQQVYQDKEGYIWMATRNGLAKYNGYEMKIYKSNIYNWNLLGNNNISCIEEDTKHRIWIGTYDGLNVLDKVTGKIKQINKTEFSNNAISKILVTRKGQILLGTDQGLYQYIPERDSCVLFTRETTKDVMPQTSVKSLLEDSKGNIWIGTWNEGLYRYDPEEGKYFAYPKMNERKSAHVVFEDSHHQIWVGTWEGGLFLLKNPYDMERVSWDVFRNEPAVESSLADNTIYALSEDRNTNSLWVGTRSGLSILPYGTTSFVNYYPDESGHSISGNEVTSMICDQQGMMWLSTLGGGVTAIITRELNFALDHLENIKKVFKTNSVRNILVDDEGLMWLSIGTYGLVVYNRQTGEWWNMRQLGFPDTGSTTYSVFSIMQSPTTGKIWIGTYDGGLYVYDKKAKSGARVKCYRANDTPWLPSDRIYDIKEDSQGKVWLGTSYGFSMLTAEGNICRFDLLDVMGLNLRNLIAQDIEEGVDGEMWIATENMGIVRVVGNGNNVKDYKIYSYSPENDKLNSLKVMCMYKDELGRIWAGTEGCGLSLYDSKIGKFISVHVQWNLPGDVISSIIGSKEDELWLGTNVGLVRLYVPEDLSKVNYRLYTTADGMQDNVFIRNVACKTEEGELFFGGAHGYNSFFPDRLKESDFQLSITITNIKIFDKSWNNLEDAVRNRISEQSPDFTKKIVLDYWHNNFSIEFAVLDYMNPAQNKYAYKLDGFDTDWQYPDQLRRFAYYNNLPAGTYKFHLKAANSNGIWGEREPAMEIVILPPPWRTWWAYVIYAILIISAGCILFRMGKKRVQLYNALHLRELEKAKADELNHTKLQFFTNITHELLTPLTIISATVDELKLCAPQNGDYYQIMTNNINRLIRLLQQILEFRKAETGNLKLRVSRGDLAAFVRNSVDNFEPLMKKKKIYFSIMTNPEPFMAYFDSDKIDKILYNLLSNSSKYNKEKGTVWVDLSYEKTLDSAVLVVKDNGEGISEEAQKTLFKRFYEGDYRKFNTIGTGIGLSLTKDLVELHQGTISVQSKLGEGTAFKVIIPINRGAYKEENIDDKSDVLPVAQHIPVEVVEEEEEGQAEEKGGTLLLVEDNEDLLMMMTKLLKANYNVYTACNGKEGIEVIGNKDVDLIVSDVMMPEMDGLEFCRYVKGHFDTSHIPVILLTAKNKEEDRVEAYEAGADAFISKPFNLSVLHARISNLLKTRERANKDFKKQLVFEVDELNYTSIDEEFLQKAIGSVQAHLDDPLFDQTRFVEEVGVSKSTLFRKLKSLTGLSYSSFVRNIRMKAACRIMEEKRNVRISELAYAVGFNDPKYFSACFKKELGMHPSEYMERFINGGKSENDEENPVKDR</sequence>
<dbReference type="InterPro" id="IPR018060">
    <property type="entry name" value="HTH_AraC"/>
</dbReference>
<dbReference type="SUPFAM" id="SSF55874">
    <property type="entry name" value="ATPase domain of HSP90 chaperone/DNA topoisomerase II/histidine kinase"/>
    <property type="match status" value="1"/>
</dbReference>
<evidence type="ECO:0000313" key="16">
    <source>
        <dbReference type="EMBL" id="KAA3761978.1"/>
    </source>
</evidence>
<evidence type="ECO:0000256" key="3">
    <source>
        <dbReference type="ARBA" id="ARBA00022553"/>
    </source>
</evidence>
<dbReference type="InterPro" id="IPR036890">
    <property type="entry name" value="HATPase_C_sf"/>
</dbReference>
<dbReference type="Gene3D" id="3.40.50.2300">
    <property type="match status" value="1"/>
</dbReference>
<keyword evidence="6" id="KW-0418">Kinase</keyword>
<dbReference type="PANTHER" id="PTHR43547">
    <property type="entry name" value="TWO-COMPONENT HISTIDINE KINASE"/>
    <property type="match status" value="1"/>
</dbReference>
<dbReference type="GO" id="GO:0005524">
    <property type="term" value="F:ATP binding"/>
    <property type="evidence" value="ECO:0007669"/>
    <property type="project" value="UniProtKB-KW"/>
</dbReference>
<feature type="transmembrane region" description="Helical" evidence="12">
    <location>
        <begin position="818"/>
        <end position="836"/>
    </location>
</feature>
<feature type="modified residue" description="4-aspartylphosphate" evidence="11">
    <location>
        <position position="1175"/>
    </location>
</feature>
<feature type="domain" description="Response regulatory" evidence="15">
    <location>
        <begin position="1127"/>
        <end position="1242"/>
    </location>
</feature>
<dbReference type="InterPro" id="IPR036097">
    <property type="entry name" value="HisK_dim/P_sf"/>
</dbReference>
<dbReference type="SUPFAM" id="SSF52172">
    <property type="entry name" value="CheY-like"/>
    <property type="match status" value="1"/>
</dbReference>
<evidence type="ECO:0000256" key="7">
    <source>
        <dbReference type="ARBA" id="ARBA00022840"/>
    </source>
</evidence>
<keyword evidence="7" id="KW-0067">ATP-binding</keyword>
<evidence type="ECO:0000256" key="1">
    <source>
        <dbReference type="ARBA" id="ARBA00000085"/>
    </source>
</evidence>
<keyword evidence="8" id="KW-0902">Two-component regulatory system</keyword>
<accession>A0A7J4XGG4</accession>
<dbReference type="EC" id="2.7.13.3" evidence="2"/>
<dbReference type="PROSITE" id="PS50110">
    <property type="entry name" value="RESPONSE_REGULATORY"/>
    <property type="match status" value="1"/>
</dbReference>
<keyword evidence="3 11" id="KW-0597">Phosphoprotein</keyword>
<keyword evidence="9" id="KW-0805">Transcription regulation</keyword>
<dbReference type="FunFam" id="3.40.50.2300:FF:000138">
    <property type="entry name" value="Two-component system sensor histidine kinase/response regulator"/>
    <property type="match status" value="1"/>
</dbReference>
<protein>
    <recommendedName>
        <fullName evidence="2">histidine kinase</fullName>
        <ecNumber evidence="2">2.7.13.3</ecNumber>
    </recommendedName>
</protein>
<dbReference type="Gene3D" id="1.10.10.60">
    <property type="entry name" value="Homeodomain-like"/>
    <property type="match status" value="1"/>
</dbReference>
<dbReference type="SMART" id="SM00388">
    <property type="entry name" value="HisKA"/>
    <property type="match status" value="1"/>
</dbReference>
<comment type="caution">
    <text evidence="16">The sequence shown here is derived from an EMBL/GenBank/DDBJ whole genome shotgun (WGS) entry which is preliminary data.</text>
</comment>
<dbReference type="PANTHER" id="PTHR43547:SF2">
    <property type="entry name" value="HYBRID SIGNAL TRANSDUCTION HISTIDINE KINASE C"/>
    <property type="match status" value="1"/>
</dbReference>
<dbReference type="GO" id="GO:0000155">
    <property type="term" value="F:phosphorelay sensor kinase activity"/>
    <property type="evidence" value="ECO:0007669"/>
    <property type="project" value="InterPro"/>
</dbReference>
<dbReference type="Pfam" id="PF12833">
    <property type="entry name" value="HTH_18"/>
    <property type="match status" value="1"/>
</dbReference>
<dbReference type="InterPro" id="IPR013783">
    <property type="entry name" value="Ig-like_fold"/>
</dbReference>
<dbReference type="SUPFAM" id="SSF47384">
    <property type="entry name" value="Homodimeric domain of signal transducing histidine kinase"/>
    <property type="match status" value="1"/>
</dbReference>
<comment type="catalytic activity">
    <reaction evidence="1">
        <text>ATP + protein L-histidine = ADP + protein N-phospho-L-histidine.</text>
        <dbReference type="EC" id="2.7.13.3"/>
    </reaction>
</comment>
<evidence type="ECO:0000256" key="10">
    <source>
        <dbReference type="ARBA" id="ARBA00023163"/>
    </source>
</evidence>
<feature type="domain" description="HTH araC/xylS-type" evidence="13">
    <location>
        <begin position="1274"/>
        <end position="1374"/>
    </location>
</feature>
<dbReference type="Pfam" id="PF07494">
    <property type="entry name" value="Reg_prop"/>
    <property type="match status" value="5"/>
</dbReference>
<dbReference type="Gene3D" id="2.60.40.10">
    <property type="entry name" value="Immunoglobulins"/>
    <property type="match status" value="1"/>
</dbReference>
<dbReference type="SMART" id="SM00342">
    <property type="entry name" value="HTH_ARAC"/>
    <property type="match status" value="1"/>
</dbReference>
<dbReference type="CDD" id="cd00082">
    <property type="entry name" value="HisKA"/>
    <property type="match status" value="1"/>
</dbReference>
<dbReference type="CDD" id="cd00075">
    <property type="entry name" value="HATPase"/>
    <property type="match status" value="1"/>
</dbReference>
<evidence type="ECO:0000256" key="12">
    <source>
        <dbReference type="SAM" id="Phobius"/>
    </source>
</evidence>
<dbReference type="InterPro" id="IPR011006">
    <property type="entry name" value="CheY-like_superfamily"/>
</dbReference>
<evidence type="ECO:0000313" key="17">
    <source>
        <dbReference type="Proteomes" id="UP000422221"/>
    </source>
</evidence>
<dbReference type="RefSeq" id="WP_007478234.1">
    <property type="nucleotide sequence ID" value="NZ_CAXSTI010000004.1"/>
</dbReference>
<dbReference type="SMART" id="SM00448">
    <property type="entry name" value="REC"/>
    <property type="match status" value="1"/>
</dbReference>
<dbReference type="CDD" id="cd17574">
    <property type="entry name" value="REC_OmpR"/>
    <property type="match status" value="1"/>
</dbReference>
<dbReference type="GO" id="GO:0043565">
    <property type="term" value="F:sequence-specific DNA binding"/>
    <property type="evidence" value="ECO:0007669"/>
    <property type="project" value="InterPro"/>
</dbReference>
<dbReference type="Proteomes" id="UP000422221">
    <property type="component" value="Unassembled WGS sequence"/>
</dbReference>
<dbReference type="Gene3D" id="2.130.10.10">
    <property type="entry name" value="YVTN repeat-like/Quinoprotein amine dehydrogenase"/>
    <property type="match status" value="2"/>
</dbReference>
<dbReference type="InterPro" id="IPR001789">
    <property type="entry name" value="Sig_transdc_resp-reg_receiver"/>
</dbReference>
<proteinExistence type="predicted"/>
<dbReference type="Gene3D" id="3.30.565.10">
    <property type="entry name" value="Histidine kinase-like ATPase, C-terminal domain"/>
    <property type="match status" value="1"/>
</dbReference>
<evidence type="ECO:0000259" key="15">
    <source>
        <dbReference type="PROSITE" id="PS50110"/>
    </source>
</evidence>
<dbReference type="FunFam" id="3.30.565.10:FF:000037">
    <property type="entry name" value="Hybrid sensor histidine kinase/response regulator"/>
    <property type="match status" value="1"/>
</dbReference>
<dbReference type="PROSITE" id="PS01124">
    <property type="entry name" value="HTH_ARAC_FAMILY_2"/>
    <property type="match status" value="1"/>
</dbReference>
<evidence type="ECO:0000259" key="13">
    <source>
        <dbReference type="PROSITE" id="PS01124"/>
    </source>
</evidence>
<gene>
    <name evidence="16" type="ORF">F3F73_15780</name>
</gene>
<dbReference type="InterPro" id="IPR011123">
    <property type="entry name" value="Y_Y_Y"/>
</dbReference>
<keyword evidence="5" id="KW-0547">Nucleotide-binding</keyword>
<feature type="domain" description="Histidine kinase" evidence="14">
    <location>
        <begin position="872"/>
        <end position="1087"/>
    </location>
</feature>
<evidence type="ECO:0000259" key="14">
    <source>
        <dbReference type="PROSITE" id="PS50109"/>
    </source>
</evidence>
<dbReference type="GO" id="GO:0003700">
    <property type="term" value="F:DNA-binding transcription factor activity"/>
    <property type="evidence" value="ECO:0007669"/>
    <property type="project" value="InterPro"/>
</dbReference>
<evidence type="ECO:0000256" key="8">
    <source>
        <dbReference type="ARBA" id="ARBA00023012"/>
    </source>
</evidence>
<dbReference type="EMBL" id="VWMK01000016">
    <property type="protein sequence ID" value="KAA3761978.1"/>
    <property type="molecule type" value="Genomic_DNA"/>
</dbReference>
<dbReference type="Pfam" id="PF00512">
    <property type="entry name" value="HisKA"/>
    <property type="match status" value="1"/>
</dbReference>
<dbReference type="InterPro" id="IPR009057">
    <property type="entry name" value="Homeodomain-like_sf"/>
</dbReference>
<dbReference type="FunFam" id="2.60.40.10:FF:000791">
    <property type="entry name" value="Two-component system sensor histidine kinase/response regulator"/>
    <property type="match status" value="1"/>
</dbReference>
<dbReference type="SUPFAM" id="SSF46689">
    <property type="entry name" value="Homeodomain-like"/>
    <property type="match status" value="1"/>
</dbReference>
<name>A0A7J4XGG4_9BACE</name>
<evidence type="ECO:0000256" key="2">
    <source>
        <dbReference type="ARBA" id="ARBA00012438"/>
    </source>
</evidence>
<dbReference type="Gene3D" id="1.10.287.130">
    <property type="match status" value="1"/>
</dbReference>
<dbReference type="Pfam" id="PF02518">
    <property type="entry name" value="HATPase_c"/>
    <property type="match status" value="1"/>
</dbReference>
<evidence type="ECO:0000256" key="9">
    <source>
        <dbReference type="ARBA" id="ARBA00023015"/>
    </source>
</evidence>
<evidence type="ECO:0000256" key="11">
    <source>
        <dbReference type="PROSITE-ProRule" id="PRU00169"/>
    </source>
</evidence>
<dbReference type="PRINTS" id="PR00344">
    <property type="entry name" value="BCTRLSENSOR"/>
</dbReference>
<dbReference type="Pfam" id="PF00072">
    <property type="entry name" value="Response_reg"/>
    <property type="match status" value="1"/>
</dbReference>
<dbReference type="InterPro" id="IPR015943">
    <property type="entry name" value="WD40/YVTN_repeat-like_dom_sf"/>
</dbReference>
<keyword evidence="12" id="KW-0472">Membrane</keyword>
<keyword evidence="4" id="KW-0808">Transferase</keyword>
<evidence type="ECO:0000256" key="4">
    <source>
        <dbReference type="ARBA" id="ARBA00022679"/>
    </source>
</evidence>
<reference evidence="16 17" key="1">
    <citation type="journal article" date="2019" name="Nat. Med.">
        <title>A library of human gut bacterial isolates paired with longitudinal multiomics data enables mechanistic microbiome research.</title>
        <authorList>
            <person name="Poyet M."/>
            <person name="Groussin M."/>
            <person name="Gibbons S.M."/>
            <person name="Avila-Pacheco J."/>
            <person name="Jiang X."/>
            <person name="Kearney S.M."/>
            <person name="Perrotta A.R."/>
            <person name="Berdy B."/>
            <person name="Zhao S."/>
            <person name="Lieberman T.D."/>
            <person name="Swanson P.K."/>
            <person name="Smith M."/>
            <person name="Roesemann S."/>
            <person name="Alexander J.E."/>
            <person name="Rich S.A."/>
            <person name="Livny J."/>
            <person name="Vlamakis H."/>
            <person name="Clish C."/>
            <person name="Bullock K."/>
            <person name="Deik A."/>
            <person name="Scott J."/>
            <person name="Pierce K.A."/>
            <person name="Xavier R.J."/>
            <person name="Alm E.J."/>
        </authorList>
    </citation>
    <scope>NUCLEOTIDE SEQUENCE [LARGE SCALE GENOMIC DNA]</scope>
    <source>
        <strain evidence="16 17">BIOML-A10</strain>
    </source>
</reference>
<keyword evidence="10" id="KW-0804">Transcription</keyword>
<dbReference type="InterPro" id="IPR003594">
    <property type="entry name" value="HATPase_dom"/>
</dbReference>
<keyword evidence="12" id="KW-0812">Transmembrane</keyword>
<dbReference type="InterPro" id="IPR003661">
    <property type="entry name" value="HisK_dim/P_dom"/>
</dbReference>
<keyword evidence="12" id="KW-1133">Transmembrane helix</keyword>
<evidence type="ECO:0000256" key="5">
    <source>
        <dbReference type="ARBA" id="ARBA00022741"/>
    </source>
</evidence>
<evidence type="ECO:0000256" key="6">
    <source>
        <dbReference type="ARBA" id="ARBA00022777"/>
    </source>
</evidence>
<dbReference type="InterPro" id="IPR005467">
    <property type="entry name" value="His_kinase_dom"/>
</dbReference>
<dbReference type="SMART" id="SM00387">
    <property type="entry name" value="HATPase_c"/>
    <property type="match status" value="1"/>
</dbReference>
<dbReference type="InterPro" id="IPR011110">
    <property type="entry name" value="Reg_prop"/>
</dbReference>